<evidence type="ECO:0000313" key="2">
    <source>
        <dbReference type="EMBL" id="KAJ5710276.1"/>
    </source>
</evidence>
<feature type="compositionally biased region" description="Basic and acidic residues" evidence="1">
    <location>
        <begin position="82"/>
        <end position="91"/>
    </location>
</feature>
<dbReference type="AlphaFoldDB" id="A0AAD6HEY3"/>
<reference evidence="2" key="2">
    <citation type="submission" date="2023-01" db="EMBL/GenBank/DDBJ databases">
        <authorList>
            <person name="Petersen C."/>
        </authorList>
    </citation>
    <scope>NUCLEOTIDE SEQUENCE</scope>
    <source>
        <strain evidence="2">IBT 17514</strain>
    </source>
</reference>
<dbReference type="GO" id="GO:0043457">
    <property type="term" value="P:regulation of cellular respiration"/>
    <property type="evidence" value="ECO:0007669"/>
    <property type="project" value="InterPro"/>
</dbReference>
<organism evidence="2 3">
    <name type="scientific">Penicillium malachiteum</name>
    <dbReference type="NCBI Taxonomy" id="1324776"/>
    <lineage>
        <taxon>Eukaryota</taxon>
        <taxon>Fungi</taxon>
        <taxon>Dikarya</taxon>
        <taxon>Ascomycota</taxon>
        <taxon>Pezizomycotina</taxon>
        <taxon>Eurotiomycetes</taxon>
        <taxon>Eurotiomycetidae</taxon>
        <taxon>Eurotiales</taxon>
        <taxon>Aspergillaceae</taxon>
        <taxon>Penicillium</taxon>
    </lineage>
</organism>
<dbReference type="PANTHER" id="PTHR47188:SF1">
    <property type="entry name" value="PROTEIN TAR1"/>
    <property type="match status" value="1"/>
</dbReference>
<reference evidence="2" key="1">
    <citation type="journal article" date="2023" name="IMA Fungus">
        <title>Comparative genomic study of the Penicillium genus elucidates a diverse pangenome and 15 lateral gene transfer events.</title>
        <authorList>
            <person name="Petersen C."/>
            <person name="Sorensen T."/>
            <person name="Nielsen M.R."/>
            <person name="Sondergaard T.E."/>
            <person name="Sorensen J.L."/>
            <person name="Fitzpatrick D.A."/>
            <person name="Frisvad J.C."/>
            <person name="Nielsen K.L."/>
        </authorList>
    </citation>
    <scope>NUCLEOTIDE SEQUENCE</scope>
    <source>
        <strain evidence="2">IBT 17514</strain>
    </source>
</reference>
<feature type="region of interest" description="Disordered" evidence="1">
    <location>
        <begin position="44"/>
        <end position="95"/>
    </location>
</feature>
<accession>A0AAD6HEY3</accession>
<name>A0AAD6HEY3_9EURO</name>
<keyword evidence="3" id="KW-1185">Reference proteome</keyword>
<protein>
    <submittedName>
        <fullName evidence="2">Uncharacterized protein</fullName>
    </submittedName>
</protein>
<sequence length="175" mass="19951">MLLLKSIRRLLDRSMVHPKGSHLRSLSLRARTGRLRPLCQRPSRSAFLGPGRPHGTLGYKTPPRGVTFRGPLTGRPNRRWPAHGEVHRPESRLNPVGESGRKRFPFNNFTCFLTLFSKCFSSFDHSTCALSVSGQYLALDEIYHPFRAAFPNNSTRRRSFTRARAPHPIRDSHPL</sequence>
<evidence type="ECO:0000313" key="3">
    <source>
        <dbReference type="Proteomes" id="UP001215712"/>
    </source>
</evidence>
<comment type="caution">
    <text evidence="2">The sequence shown here is derived from an EMBL/GenBank/DDBJ whole genome shotgun (WGS) entry which is preliminary data.</text>
</comment>
<dbReference type="EMBL" id="JAQJAN010000014">
    <property type="protein sequence ID" value="KAJ5710276.1"/>
    <property type="molecule type" value="Genomic_DNA"/>
</dbReference>
<dbReference type="Proteomes" id="UP001215712">
    <property type="component" value="Unassembled WGS sequence"/>
</dbReference>
<gene>
    <name evidence="2" type="ORF">N7493_009313</name>
</gene>
<proteinExistence type="predicted"/>
<dbReference type="PANTHER" id="PTHR47188">
    <property type="entry name" value="PROTEIN TAR1"/>
    <property type="match status" value="1"/>
</dbReference>
<dbReference type="InterPro" id="IPR044792">
    <property type="entry name" value="TAR1"/>
</dbReference>
<evidence type="ECO:0000256" key="1">
    <source>
        <dbReference type="SAM" id="MobiDB-lite"/>
    </source>
</evidence>